<dbReference type="InterPro" id="IPR012337">
    <property type="entry name" value="RNaseH-like_sf"/>
</dbReference>
<dbReference type="InterPro" id="IPR041588">
    <property type="entry name" value="Integrase_H2C2"/>
</dbReference>
<dbReference type="Gene3D" id="1.10.340.70">
    <property type="match status" value="1"/>
</dbReference>
<dbReference type="PROSITE" id="PS50994">
    <property type="entry name" value="INTEGRASE"/>
    <property type="match status" value="1"/>
</dbReference>
<dbReference type="GO" id="GO:0015074">
    <property type="term" value="P:DNA integration"/>
    <property type="evidence" value="ECO:0007669"/>
    <property type="project" value="InterPro"/>
</dbReference>
<keyword evidence="3" id="KW-1185">Reference proteome</keyword>
<dbReference type="STRING" id="35722.A0A0B7MZQ0"/>
<dbReference type="Proteomes" id="UP000054107">
    <property type="component" value="Unassembled WGS sequence"/>
</dbReference>
<dbReference type="EMBL" id="LN724503">
    <property type="protein sequence ID" value="CEP10622.1"/>
    <property type="molecule type" value="Genomic_DNA"/>
</dbReference>
<evidence type="ECO:0000259" key="1">
    <source>
        <dbReference type="PROSITE" id="PS50994"/>
    </source>
</evidence>
<dbReference type="SUPFAM" id="SSF53098">
    <property type="entry name" value="Ribonuclease H-like"/>
    <property type="match status" value="1"/>
</dbReference>
<gene>
    <name evidence="2" type="primary">PARPA_04343.1 scaffold 12656</name>
</gene>
<organism evidence="2 3">
    <name type="scientific">Parasitella parasitica</name>
    <dbReference type="NCBI Taxonomy" id="35722"/>
    <lineage>
        <taxon>Eukaryota</taxon>
        <taxon>Fungi</taxon>
        <taxon>Fungi incertae sedis</taxon>
        <taxon>Mucoromycota</taxon>
        <taxon>Mucoromycotina</taxon>
        <taxon>Mucoromycetes</taxon>
        <taxon>Mucorales</taxon>
        <taxon>Mucorineae</taxon>
        <taxon>Mucoraceae</taxon>
        <taxon>Parasitella</taxon>
    </lineage>
</organism>
<reference evidence="2 3" key="1">
    <citation type="submission" date="2014-09" db="EMBL/GenBank/DDBJ databases">
        <authorList>
            <person name="Ellenberger Sabrina"/>
        </authorList>
    </citation>
    <scope>NUCLEOTIDE SEQUENCE [LARGE SCALE GENOMIC DNA]</scope>
    <source>
        <strain evidence="2 3">CBS 412.66</strain>
    </source>
</reference>
<dbReference type="GO" id="GO:0005634">
    <property type="term" value="C:nucleus"/>
    <property type="evidence" value="ECO:0007669"/>
    <property type="project" value="UniProtKB-ARBA"/>
</dbReference>
<proteinExistence type="predicted"/>
<dbReference type="InterPro" id="IPR001584">
    <property type="entry name" value="Integrase_cat-core"/>
</dbReference>
<protein>
    <recommendedName>
        <fullName evidence="1">Integrase catalytic domain-containing protein</fullName>
    </recommendedName>
</protein>
<sequence length="115" mass="13390">MVLVGHFGIKHVENAIHKKGFHWKNLRQHIERILGECIECNKFNIAKERYHPFRSNNTALPLDGWCMDLGDMGVTSTFGNKFLFALTDRFTRFTVIRCIPDKHAITIARELLQIH</sequence>
<dbReference type="AlphaFoldDB" id="A0A0B7MZQ0"/>
<accession>A0A0B7MZQ0</accession>
<evidence type="ECO:0000313" key="2">
    <source>
        <dbReference type="EMBL" id="CEP10622.1"/>
    </source>
</evidence>
<dbReference type="OrthoDB" id="2202057at2759"/>
<name>A0A0B7MZQ0_9FUNG</name>
<feature type="domain" description="Integrase catalytic" evidence="1">
    <location>
        <begin position="57"/>
        <end position="115"/>
    </location>
</feature>
<evidence type="ECO:0000313" key="3">
    <source>
        <dbReference type="Proteomes" id="UP000054107"/>
    </source>
</evidence>
<dbReference type="Pfam" id="PF17921">
    <property type="entry name" value="Integrase_H2C2"/>
    <property type="match status" value="1"/>
</dbReference>